<evidence type="ECO:0000313" key="4">
    <source>
        <dbReference type="Proteomes" id="UP000556026"/>
    </source>
</evidence>
<feature type="signal peptide" evidence="2">
    <location>
        <begin position="1"/>
        <end position="26"/>
    </location>
</feature>
<feature type="compositionally biased region" description="Basic and acidic residues" evidence="1">
    <location>
        <begin position="79"/>
        <end position="100"/>
    </location>
</feature>
<organism evidence="3 4">
    <name type="scientific">Geomonas silvestris</name>
    <dbReference type="NCBI Taxonomy" id="2740184"/>
    <lineage>
        <taxon>Bacteria</taxon>
        <taxon>Pseudomonadati</taxon>
        <taxon>Thermodesulfobacteriota</taxon>
        <taxon>Desulfuromonadia</taxon>
        <taxon>Geobacterales</taxon>
        <taxon>Geobacteraceae</taxon>
        <taxon>Geomonas</taxon>
    </lineage>
</organism>
<sequence>MRIKLLVPTLLITALSLSFGPGSAHAANVAVQINGYLPAPPGVSVQVDAGRPYYVQDERRVYIEKEPRHYKKKHHKKHDNGNHYGQDRHEGRDKHEGHGR</sequence>
<feature type="region of interest" description="Disordered" evidence="1">
    <location>
        <begin position="64"/>
        <end position="100"/>
    </location>
</feature>
<comment type="caution">
    <text evidence="3">The sequence shown here is derived from an EMBL/GenBank/DDBJ whole genome shotgun (WGS) entry which is preliminary data.</text>
</comment>
<keyword evidence="2" id="KW-0732">Signal</keyword>
<evidence type="ECO:0000256" key="2">
    <source>
        <dbReference type="SAM" id="SignalP"/>
    </source>
</evidence>
<name>A0A6V8MNA7_9BACT</name>
<dbReference type="Proteomes" id="UP000556026">
    <property type="component" value="Unassembled WGS sequence"/>
</dbReference>
<dbReference type="RefSeq" id="WP_246399877.1">
    <property type="nucleotide sequence ID" value="NZ_BLXX01000014.1"/>
</dbReference>
<dbReference type="EMBL" id="BLXX01000014">
    <property type="protein sequence ID" value="GFO61462.1"/>
    <property type="molecule type" value="Genomic_DNA"/>
</dbReference>
<feature type="chain" id="PRO_5028009873" evidence="2">
    <location>
        <begin position="27"/>
        <end position="100"/>
    </location>
</feature>
<keyword evidence="4" id="KW-1185">Reference proteome</keyword>
<feature type="compositionally biased region" description="Basic residues" evidence="1">
    <location>
        <begin position="68"/>
        <end position="78"/>
    </location>
</feature>
<accession>A0A6V8MNA7</accession>
<proteinExistence type="predicted"/>
<reference evidence="4" key="1">
    <citation type="submission" date="2020-06" db="EMBL/GenBank/DDBJ databases">
        <title>Draft genomic sequence of Geomonas sp. Red330.</title>
        <authorList>
            <person name="Itoh H."/>
            <person name="Zhenxing X."/>
            <person name="Ushijima N."/>
            <person name="Masuda Y."/>
            <person name="Shiratori Y."/>
            <person name="Senoo K."/>
        </authorList>
    </citation>
    <scope>NUCLEOTIDE SEQUENCE [LARGE SCALE GENOMIC DNA]</scope>
    <source>
        <strain evidence="4">Red330</strain>
    </source>
</reference>
<protein>
    <submittedName>
        <fullName evidence="3">Uncharacterized protein</fullName>
    </submittedName>
</protein>
<evidence type="ECO:0000256" key="1">
    <source>
        <dbReference type="SAM" id="MobiDB-lite"/>
    </source>
</evidence>
<evidence type="ECO:0000313" key="3">
    <source>
        <dbReference type="EMBL" id="GFO61462.1"/>
    </source>
</evidence>
<gene>
    <name evidence="3" type="ORF">GMST_37870</name>
</gene>
<dbReference type="AlphaFoldDB" id="A0A6V8MNA7"/>